<evidence type="ECO:0000256" key="2">
    <source>
        <dbReference type="ARBA" id="ARBA00005581"/>
    </source>
</evidence>
<dbReference type="PANTHER" id="PTHR31232:SF43">
    <property type="entry name" value="S-PROTEIN HOMOLOG 29-RELATED"/>
    <property type="match status" value="1"/>
</dbReference>
<accession>A0AAV2FS57</accession>
<keyword evidence="8" id="KW-1185">Reference proteome</keyword>
<dbReference type="EMBL" id="OZ034820">
    <property type="protein sequence ID" value="CAL1401164.1"/>
    <property type="molecule type" value="Genomic_DNA"/>
</dbReference>
<feature type="chain" id="PRO_5043113665" description="S-protein homolog" evidence="6">
    <location>
        <begin position="29"/>
        <end position="144"/>
    </location>
</feature>
<comment type="similarity">
    <text evidence="2 6">Belongs to the plant self-incompatibility (S1) protein family.</text>
</comment>
<sequence length="144" mass="16258">MTTAAASLATTAWMVMAILIMGPSPTTAEEGQTLTDKTTVQITNGLKVQLTAHCKSKDDDIGEKSLAFDDSFGWTFYPNYIPNTLFFCSFEWDGSGGKKYFDIYDAKRDEQRCTDCKWAIFHNGPCFYDEKAKLYDDCYPFNDS</sequence>
<dbReference type="Pfam" id="PF05938">
    <property type="entry name" value="Self-incomp_S1"/>
    <property type="match status" value="1"/>
</dbReference>
<proteinExistence type="inferred from homology"/>
<protein>
    <recommendedName>
        <fullName evidence="6">S-protein homolog</fullName>
    </recommendedName>
</protein>
<keyword evidence="4 6" id="KW-0964">Secreted</keyword>
<evidence type="ECO:0000256" key="6">
    <source>
        <dbReference type="RuleBase" id="RU367044"/>
    </source>
</evidence>
<dbReference type="AlphaFoldDB" id="A0AAV2FS57"/>
<dbReference type="GO" id="GO:0005576">
    <property type="term" value="C:extracellular region"/>
    <property type="evidence" value="ECO:0007669"/>
    <property type="project" value="UniProtKB-SubCell"/>
</dbReference>
<evidence type="ECO:0000313" key="7">
    <source>
        <dbReference type="EMBL" id="CAL1401164.1"/>
    </source>
</evidence>
<evidence type="ECO:0000256" key="4">
    <source>
        <dbReference type="ARBA" id="ARBA00022525"/>
    </source>
</evidence>
<feature type="signal peptide" evidence="6">
    <location>
        <begin position="1"/>
        <end position="28"/>
    </location>
</feature>
<dbReference type="InterPro" id="IPR010264">
    <property type="entry name" value="Self-incomp_S1"/>
</dbReference>
<evidence type="ECO:0000256" key="3">
    <source>
        <dbReference type="ARBA" id="ARBA00022471"/>
    </source>
</evidence>
<evidence type="ECO:0000256" key="5">
    <source>
        <dbReference type="ARBA" id="ARBA00022729"/>
    </source>
</evidence>
<dbReference type="Proteomes" id="UP001497516">
    <property type="component" value="Chromosome 7"/>
</dbReference>
<organism evidence="7 8">
    <name type="scientific">Linum trigynum</name>
    <dbReference type="NCBI Taxonomy" id="586398"/>
    <lineage>
        <taxon>Eukaryota</taxon>
        <taxon>Viridiplantae</taxon>
        <taxon>Streptophyta</taxon>
        <taxon>Embryophyta</taxon>
        <taxon>Tracheophyta</taxon>
        <taxon>Spermatophyta</taxon>
        <taxon>Magnoliopsida</taxon>
        <taxon>eudicotyledons</taxon>
        <taxon>Gunneridae</taxon>
        <taxon>Pentapetalae</taxon>
        <taxon>rosids</taxon>
        <taxon>fabids</taxon>
        <taxon>Malpighiales</taxon>
        <taxon>Linaceae</taxon>
        <taxon>Linum</taxon>
    </lineage>
</organism>
<name>A0AAV2FS57_9ROSI</name>
<keyword evidence="5 6" id="KW-0732">Signal</keyword>
<dbReference type="PANTHER" id="PTHR31232">
    <property type="match status" value="1"/>
</dbReference>
<dbReference type="GO" id="GO:0060320">
    <property type="term" value="P:rejection of self pollen"/>
    <property type="evidence" value="ECO:0007669"/>
    <property type="project" value="UniProtKB-KW"/>
</dbReference>
<evidence type="ECO:0000313" key="8">
    <source>
        <dbReference type="Proteomes" id="UP001497516"/>
    </source>
</evidence>
<evidence type="ECO:0000256" key="1">
    <source>
        <dbReference type="ARBA" id="ARBA00004613"/>
    </source>
</evidence>
<reference evidence="7 8" key="1">
    <citation type="submission" date="2024-04" db="EMBL/GenBank/DDBJ databases">
        <authorList>
            <person name="Fracassetti M."/>
        </authorList>
    </citation>
    <scope>NUCLEOTIDE SEQUENCE [LARGE SCALE GENOMIC DNA]</scope>
</reference>
<gene>
    <name evidence="7" type="ORF">LTRI10_LOCUS41240</name>
</gene>
<comment type="subcellular location">
    <subcellularLocation>
        <location evidence="1 6">Secreted</location>
    </subcellularLocation>
</comment>
<keyword evidence="3 6" id="KW-0713">Self-incompatibility</keyword>